<dbReference type="Gene3D" id="3.30.460.10">
    <property type="entry name" value="Beta Polymerase, domain 2"/>
    <property type="match status" value="1"/>
</dbReference>
<protein>
    <submittedName>
        <fullName evidence="1">Meiotically up-regulated gene protein</fullName>
    </submittedName>
</protein>
<accession>A0ABR0SNX8</accession>
<comment type="caution">
    <text evidence="1">The sequence shown here is derived from an EMBL/GenBank/DDBJ whole genome shotgun (WGS) entry which is preliminary data.</text>
</comment>
<sequence length="201" mass="22774">MPVSIKALLADYEYDPNAVQHVAVPKSQHPISIVDPDPSWPQQFQDLKARIQNALGAVALSVAHRGSTSVPGLPAKNVIDMDLTVPDPADEASYVGPLEAAGFQFILREPTWHQHRFFRGYEPSANLHVWGPDCPEVERHRIFHEWLLAHEDDRELYAQVKREAAQATNEVDGSVMDYNLRKEFVIREILQRAFRGLGYIQ</sequence>
<dbReference type="SUPFAM" id="SSF81301">
    <property type="entry name" value="Nucleotidyltransferase"/>
    <property type="match status" value="1"/>
</dbReference>
<name>A0ABR0SNX8_9HYPO</name>
<dbReference type="InterPro" id="IPR043519">
    <property type="entry name" value="NT_sf"/>
</dbReference>
<keyword evidence="2" id="KW-1185">Reference proteome</keyword>
<evidence type="ECO:0000313" key="1">
    <source>
        <dbReference type="EMBL" id="KAK5993865.1"/>
    </source>
</evidence>
<dbReference type="PANTHER" id="PTHR34822:SF1">
    <property type="entry name" value="GRPB FAMILY PROTEIN"/>
    <property type="match status" value="1"/>
</dbReference>
<dbReference type="PANTHER" id="PTHR34822">
    <property type="entry name" value="GRPB DOMAIN PROTEIN (AFU_ORTHOLOGUE AFUA_1G01530)"/>
    <property type="match status" value="1"/>
</dbReference>
<evidence type="ECO:0000313" key="2">
    <source>
        <dbReference type="Proteomes" id="UP001338125"/>
    </source>
</evidence>
<dbReference type="Proteomes" id="UP001338125">
    <property type="component" value="Unassembled WGS sequence"/>
</dbReference>
<dbReference type="InterPro" id="IPR007344">
    <property type="entry name" value="GrpB/CoaE"/>
</dbReference>
<gene>
    <name evidence="1" type="ORF">PT974_07302</name>
</gene>
<proteinExistence type="predicted"/>
<dbReference type="Pfam" id="PF04229">
    <property type="entry name" value="GrpB"/>
    <property type="match status" value="1"/>
</dbReference>
<reference evidence="1 2" key="1">
    <citation type="submission" date="2024-01" db="EMBL/GenBank/DDBJ databases">
        <title>Complete genome of Cladobotryum mycophilum ATHUM6906.</title>
        <authorList>
            <person name="Christinaki A.C."/>
            <person name="Myridakis A.I."/>
            <person name="Kouvelis V.N."/>
        </authorList>
    </citation>
    <scope>NUCLEOTIDE SEQUENCE [LARGE SCALE GENOMIC DNA]</scope>
    <source>
        <strain evidence="1 2">ATHUM6906</strain>
    </source>
</reference>
<dbReference type="EMBL" id="JAVFKD010000012">
    <property type="protein sequence ID" value="KAK5993865.1"/>
    <property type="molecule type" value="Genomic_DNA"/>
</dbReference>
<organism evidence="1 2">
    <name type="scientific">Cladobotryum mycophilum</name>
    <dbReference type="NCBI Taxonomy" id="491253"/>
    <lineage>
        <taxon>Eukaryota</taxon>
        <taxon>Fungi</taxon>
        <taxon>Dikarya</taxon>
        <taxon>Ascomycota</taxon>
        <taxon>Pezizomycotina</taxon>
        <taxon>Sordariomycetes</taxon>
        <taxon>Hypocreomycetidae</taxon>
        <taxon>Hypocreales</taxon>
        <taxon>Hypocreaceae</taxon>
        <taxon>Cladobotryum</taxon>
    </lineage>
</organism>